<evidence type="ECO:0000256" key="6">
    <source>
        <dbReference type="SAM" id="MobiDB-lite"/>
    </source>
</evidence>
<comment type="similarity">
    <text evidence="2">Belongs to the isochorismate synthase family.</text>
</comment>
<dbReference type="SUPFAM" id="SSF56322">
    <property type="entry name" value="ADC synthase"/>
    <property type="match status" value="1"/>
</dbReference>
<dbReference type="EMBL" id="JBHTCS010000012">
    <property type="protein sequence ID" value="MFC7448322.1"/>
    <property type="molecule type" value="Genomic_DNA"/>
</dbReference>
<dbReference type="InterPro" id="IPR015890">
    <property type="entry name" value="Chorismate_C"/>
</dbReference>
<dbReference type="RefSeq" id="WP_378404266.1">
    <property type="nucleotide sequence ID" value="NZ_JBHTCS010000012.1"/>
</dbReference>
<evidence type="ECO:0000313" key="8">
    <source>
        <dbReference type="EMBL" id="MFC7448322.1"/>
    </source>
</evidence>
<feature type="region of interest" description="Disordered" evidence="6">
    <location>
        <begin position="45"/>
        <end position="72"/>
    </location>
</feature>
<dbReference type="EC" id="5.4.4.2" evidence="3"/>
<dbReference type="InterPro" id="IPR004561">
    <property type="entry name" value="IsoChor_synthase"/>
</dbReference>
<keyword evidence="9" id="KW-1185">Reference proteome</keyword>
<gene>
    <name evidence="8" type="ORF">ACFQS9_10520</name>
</gene>
<evidence type="ECO:0000256" key="4">
    <source>
        <dbReference type="ARBA" id="ARBA00023235"/>
    </source>
</evidence>
<reference evidence="9" key="1">
    <citation type="journal article" date="2019" name="Int. J. Syst. Evol. Microbiol.">
        <title>The Global Catalogue of Microorganisms (GCM) 10K type strain sequencing project: providing services to taxonomists for standard genome sequencing and annotation.</title>
        <authorList>
            <consortium name="The Broad Institute Genomics Platform"/>
            <consortium name="The Broad Institute Genome Sequencing Center for Infectious Disease"/>
            <person name="Wu L."/>
            <person name="Ma J."/>
        </authorList>
    </citation>
    <scope>NUCLEOTIDE SEQUENCE [LARGE SCALE GENOMIC DNA]</scope>
    <source>
        <strain evidence="9">ICMP 19430</strain>
    </source>
</reference>
<comment type="caution">
    <text evidence="8">The sequence shown here is derived from an EMBL/GenBank/DDBJ whole genome shotgun (WGS) entry which is preliminary data.</text>
</comment>
<dbReference type="PANTHER" id="PTHR42839">
    <property type="entry name" value="ISOCHORISMATE SYNTHASE ENTC"/>
    <property type="match status" value="1"/>
</dbReference>
<accession>A0ABW2RX48</accession>
<dbReference type="InterPro" id="IPR005801">
    <property type="entry name" value="ADC_synthase"/>
</dbReference>
<dbReference type="NCBIfam" id="TIGR00543">
    <property type="entry name" value="isochor_syn"/>
    <property type="match status" value="1"/>
</dbReference>
<evidence type="ECO:0000256" key="2">
    <source>
        <dbReference type="ARBA" id="ARBA00005297"/>
    </source>
</evidence>
<dbReference type="Pfam" id="PF00425">
    <property type="entry name" value="Chorismate_bind"/>
    <property type="match status" value="1"/>
</dbReference>
<dbReference type="Proteomes" id="UP001596484">
    <property type="component" value="Unassembled WGS sequence"/>
</dbReference>
<protein>
    <recommendedName>
        <fullName evidence="3">isochorismate synthase</fullName>
        <ecNumber evidence="3">5.4.4.2</ecNumber>
    </recommendedName>
    <alternativeName>
        <fullName evidence="5">Isochorismate mutase</fullName>
    </alternativeName>
</protein>
<dbReference type="PANTHER" id="PTHR42839:SF2">
    <property type="entry name" value="ISOCHORISMATE SYNTHASE ENTC"/>
    <property type="match status" value="1"/>
</dbReference>
<evidence type="ECO:0000256" key="5">
    <source>
        <dbReference type="ARBA" id="ARBA00041564"/>
    </source>
</evidence>
<keyword evidence="4" id="KW-0413">Isomerase</keyword>
<evidence type="ECO:0000259" key="7">
    <source>
        <dbReference type="Pfam" id="PF00425"/>
    </source>
</evidence>
<sequence length="347" mass="36964">MRRRFDDTDSAISALRDGTTRIIAGALPFDHSNRCALIEPSAVSRNSPLPGRTPATRGTLRIRSSEPTPDEHARRVGKAVAMIRSGELEKVVLARRLVLESTVPIDPIDVLDRLVRRDHASNGYLVDLSTSHTAGPVLVGSSPEVLIRRSGRTVSCFPLAGSAPRSSDPLKDRAHARMLRGSGKDLREHAFVVDSVRAALAELCVNLQIPAGPDVIATPQMWHLGTAISGELRDPELTALDLARQMHPTPAVCGTPRTAAQGAIADIEGDRGLYAGAVGWCDAAGDGEWMVTIRCAEISADGRTLVAFAGGGIVADSDPTQELAETTAKFGTILDALDARGLERRRA</sequence>
<proteinExistence type="inferred from homology"/>
<organism evidence="8 9">
    <name type="scientific">Rhodococcus daqingensis</name>
    <dbReference type="NCBI Taxonomy" id="2479363"/>
    <lineage>
        <taxon>Bacteria</taxon>
        <taxon>Bacillati</taxon>
        <taxon>Actinomycetota</taxon>
        <taxon>Actinomycetes</taxon>
        <taxon>Mycobacteriales</taxon>
        <taxon>Nocardiaceae</taxon>
        <taxon>Rhodococcus</taxon>
    </lineage>
</organism>
<name>A0ABW2RX48_9NOCA</name>
<evidence type="ECO:0000256" key="3">
    <source>
        <dbReference type="ARBA" id="ARBA00012824"/>
    </source>
</evidence>
<evidence type="ECO:0000313" key="9">
    <source>
        <dbReference type="Proteomes" id="UP001596484"/>
    </source>
</evidence>
<feature type="domain" description="Chorismate-utilising enzyme C-terminal" evidence="7">
    <location>
        <begin position="70"/>
        <end position="329"/>
    </location>
</feature>
<evidence type="ECO:0000256" key="1">
    <source>
        <dbReference type="ARBA" id="ARBA00000799"/>
    </source>
</evidence>
<comment type="catalytic activity">
    <reaction evidence="1">
        <text>chorismate = isochorismate</text>
        <dbReference type="Rhea" id="RHEA:18985"/>
        <dbReference type="ChEBI" id="CHEBI:29748"/>
        <dbReference type="ChEBI" id="CHEBI:29780"/>
        <dbReference type="EC" id="5.4.4.2"/>
    </reaction>
</comment>
<dbReference type="Gene3D" id="3.60.120.10">
    <property type="entry name" value="Anthranilate synthase"/>
    <property type="match status" value="1"/>
</dbReference>